<proteinExistence type="predicted"/>
<dbReference type="AlphaFoldDB" id="A0A1F5NVE0"/>
<dbReference type="CDD" id="cd06223">
    <property type="entry name" value="PRTases_typeI"/>
    <property type="match status" value="1"/>
</dbReference>
<comment type="caution">
    <text evidence="1">The sequence shown here is derived from an EMBL/GenBank/DDBJ whole genome shotgun (WGS) entry which is preliminary data.</text>
</comment>
<name>A0A1F5NVE0_9BACT</name>
<evidence type="ECO:0000313" key="2">
    <source>
        <dbReference type="Proteomes" id="UP000178892"/>
    </source>
</evidence>
<dbReference type="SUPFAM" id="SSF53271">
    <property type="entry name" value="PRTase-like"/>
    <property type="match status" value="1"/>
</dbReference>
<evidence type="ECO:0000313" key="1">
    <source>
        <dbReference type="EMBL" id="OGE81618.1"/>
    </source>
</evidence>
<dbReference type="EMBL" id="MFEL01000007">
    <property type="protein sequence ID" value="OGE81618.1"/>
    <property type="molecule type" value="Genomic_DNA"/>
</dbReference>
<reference evidence="1 2" key="1">
    <citation type="journal article" date="2016" name="Nat. Commun.">
        <title>Thousands of microbial genomes shed light on interconnected biogeochemical processes in an aquifer system.</title>
        <authorList>
            <person name="Anantharaman K."/>
            <person name="Brown C.T."/>
            <person name="Hug L.A."/>
            <person name="Sharon I."/>
            <person name="Castelle C.J."/>
            <person name="Probst A.J."/>
            <person name="Thomas B.C."/>
            <person name="Singh A."/>
            <person name="Wilkins M.J."/>
            <person name="Karaoz U."/>
            <person name="Brodie E.L."/>
            <person name="Williams K.H."/>
            <person name="Hubbard S.S."/>
            <person name="Banfield J.F."/>
        </authorList>
    </citation>
    <scope>NUCLEOTIDE SEQUENCE [LARGE SCALE GENOMIC DNA]</scope>
</reference>
<protein>
    <recommendedName>
        <fullName evidence="3">Phosphoribosyltransferase domain-containing protein</fullName>
    </recommendedName>
</protein>
<gene>
    <name evidence="1" type="ORF">A2720_00795</name>
</gene>
<accession>A0A1F5NVE0</accession>
<dbReference type="STRING" id="1817825.A2720_00795"/>
<organism evidence="1 2">
    <name type="scientific">Candidatus Doudnabacteria bacterium RIFCSPHIGHO2_01_FULL_46_24</name>
    <dbReference type="NCBI Taxonomy" id="1817825"/>
    <lineage>
        <taxon>Bacteria</taxon>
        <taxon>Candidatus Doudnaibacteriota</taxon>
    </lineage>
</organism>
<dbReference type="InterPro" id="IPR029057">
    <property type="entry name" value="PRTase-like"/>
</dbReference>
<sequence>MSAALEQIRIEAERHQKFGPAWALMRELRVILDGHFWTHDMGHTGYYYTTLPLFLTGSIWTIVQELAAAIDASVKREITVVAGAQFGGNIIAQGLVNLISAAGPARTIHCIHIEKEFGLVGKDLGKTNYAIRDYFRDFLSGTRVLLVDDVRRSGRNMKLFEALLKDANASVVATASIIDASFVEHPGRHFSVWKAPEGDRYTPGPQTCPMCASGTPITKF</sequence>
<dbReference type="Proteomes" id="UP000178892">
    <property type="component" value="Unassembled WGS sequence"/>
</dbReference>
<dbReference type="InterPro" id="IPR000836">
    <property type="entry name" value="PRTase_dom"/>
</dbReference>
<evidence type="ECO:0008006" key="3">
    <source>
        <dbReference type="Google" id="ProtNLM"/>
    </source>
</evidence>
<dbReference type="Gene3D" id="3.40.50.2020">
    <property type="match status" value="1"/>
</dbReference>